<feature type="compositionally biased region" description="Basic and acidic residues" evidence="1">
    <location>
        <begin position="79"/>
        <end position="88"/>
    </location>
</feature>
<organism evidence="2 3">
    <name type="scientific">Dorcoceras hygrometricum</name>
    <dbReference type="NCBI Taxonomy" id="472368"/>
    <lineage>
        <taxon>Eukaryota</taxon>
        <taxon>Viridiplantae</taxon>
        <taxon>Streptophyta</taxon>
        <taxon>Embryophyta</taxon>
        <taxon>Tracheophyta</taxon>
        <taxon>Spermatophyta</taxon>
        <taxon>Magnoliopsida</taxon>
        <taxon>eudicotyledons</taxon>
        <taxon>Gunneridae</taxon>
        <taxon>Pentapetalae</taxon>
        <taxon>asterids</taxon>
        <taxon>lamiids</taxon>
        <taxon>Lamiales</taxon>
        <taxon>Gesneriaceae</taxon>
        <taxon>Didymocarpoideae</taxon>
        <taxon>Trichosporeae</taxon>
        <taxon>Loxocarpinae</taxon>
        <taxon>Dorcoceras</taxon>
    </lineage>
</organism>
<accession>A0A2Z7C6F9</accession>
<feature type="region of interest" description="Disordered" evidence="1">
    <location>
        <begin position="1"/>
        <end position="26"/>
    </location>
</feature>
<feature type="region of interest" description="Disordered" evidence="1">
    <location>
        <begin position="79"/>
        <end position="98"/>
    </location>
</feature>
<dbReference type="EMBL" id="KV000880">
    <property type="protein sequence ID" value="KZV39845.1"/>
    <property type="molecule type" value="Genomic_DNA"/>
</dbReference>
<dbReference type="Proteomes" id="UP000250235">
    <property type="component" value="Unassembled WGS sequence"/>
</dbReference>
<reference evidence="2 3" key="1">
    <citation type="journal article" date="2015" name="Proc. Natl. Acad. Sci. U.S.A.">
        <title>The resurrection genome of Boea hygrometrica: A blueprint for survival of dehydration.</title>
        <authorList>
            <person name="Xiao L."/>
            <person name="Yang G."/>
            <person name="Zhang L."/>
            <person name="Yang X."/>
            <person name="Zhao S."/>
            <person name="Ji Z."/>
            <person name="Zhou Q."/>
            <person name="Hu M."/>
            <person name="Wang Y."/>
            <person name="Chen M."/>
            <person name="Xu Y."/>
            <person name="Jin H."/>
            <person name="Xiao X."/>
            <person name="Hu G."/>
            <person name="Bao F."/>
            <person name="Hu Y."/>
            <person name="Wan P."/>
            <person name="Li L."/>
            <person name="Deng X."/>
            <person name="Kuang T."/>
            <person name="Xiang C."/>
            <person name="Zhu J.K."/>
            <person name="Oliver M.J."/>
            <person name="He Y."/>
        </authorList>
    </citation>
    <scope>NUCLEOTIDE SEQUENCE [LARGE SCALE GENOMIC DNA]</scope>
    <source>
        <strain evidence="3">cv. XS01</strain>
    </source>
</reference>
<dbReference type="AlphaFoldDB" id="A0A2Z7C6F9"/>
<protein>
    <submittedName>
        <fullName evidence="2">Uncharacterized protein</fullName>
    </submittedName>
</protein>
<evidence type="ECO:0000256" key="1">
    <source>
        <dbReference type="SAM" id="MobiDB-lite"/>
    </source>
</evidence>
<sequence>MQRIKATTESRESNDRNNSSTARSDQRKYNQFVATGILSTWELPTHLQYTIPDANNQLQLLLLTHEMWELPTRLIADNKPSRENEVRDLPAQPPRYTGTTHSSLNIASWYSQFNRTGIASKIGSTAICVYANATADIITQAQTTQGRCLRTPHQLQANVRKQYPNEASQQEESNATTLTLVGAVYRRQSKKIRFGQSCSQYPPHLIHQDWYSRSQTDLATDLSLSPNRSLLTQTTSQRTTVATGHVTRYSLLNTNQHLLATLQQISHTADANATHSWVFFANPNAVVPTSKRRRRTTHC</sequence>
<keyword evidence="3" id="KW-1185">Reference proteome</keyword>
<gene>
    <name evidence="2" type="ORF">F511_28751</name>
</gene>
<evidence type="ECO:0000313" key="3">
    <source>
        <dbReference type="Proteomes" id="UP000250235"/>
    </source>
</evidence>
<feature type="compositionally biased region" description="Basic and acidic residues" evidence="1">
    <location>
        <begin position="1"/>
        <end position="15"/>
    </location>
</feature>
<evidence type="ECO:0000313" key="2">
    <source>
        <dbReference type="EMBL" id="KZV39845.1"/>
    </source>
</evidence>
<proteinExistence type="predicted"/>
<name>A0A2Z7C6F9_9LAMI</name>